<dbReference type="RefSeq" id="XP_005848261.1">
    <property type="nucleotide sequence ID" value="XM_005848199.1"/>
</dbReference>
<accession>E1ZD55</accession>
<dbReference type="STRING" id="554065.E1ZD55"/>
<dbReference type="FunCoup" id="E1ZD55">
    <property type="interactions" value="806"/>
</dbReference>
<dbReference type="OrthoDB" id="2423701at2759"/>
<dbReference type="InterPro" id="IPR011990">
    <property type="entry name" value="TPR-like_helical_dom_sf"/>
</dbReference>
<gene>
    <name evidence="4" type="ORF">CHLNCDRAFT_144848</name>
</gene>
<dbReference type="PANTHER" id="PTHR15544">
    <property type="entry name" value="OSMOSIS RESPONSIVE FACTOR"/>
    <property type="match status" value="1"/>
</dbReference>
<evidence type="ECO:0000313" key="5">
    <source>
        <dbReference type="Proteomes" id="UP000008141"/>
    </source>
</evidence>
<organism evidence="5">
    <name type="scientific">Chlorella variabilis</name>
    <name type="common">Green alga</name>
    <dbReference type="NCBI Taxonomy" id="554065"/>
    <lineage>
        <taxon>Eukaryota</taxon>
        <taxon>Viridiplantae</taxon>
        <taxon>Chlorophyta</taxon>
        <taxon>core chlorophytes</taxon>
        <taxon>Trebouxiophyceae</taxon>
        <taxon>Chlorellales</taxon>
        <taxon>Chlorellaceae</taxon>
        <taxon>Chlorella clade</taxon>
        <taxon>Chlorella</taxon>
    </lineage>
</organism>
<evidence type="ECO:0000256" key="1">
    <source>
        <dbReference type="ARBA" id="ARBA00022737"/>
    </source>
</evidence>
<dbReference type="SMART" id="SM00028">
    <property type="entry name" value="TPR"/>
    <property type="match status" value="3"/>
</dbReference>
<dbReference type="AlphaFoldDB" id="E1ZD55"/>
<dbReference type="InterPro" id="IPR052658">
    <property type="entry name" value="TPR-containing"/>
</dbReference>
<dbReference type="Pfam" id="PF07719">
    <property type="entry name" value="TPR_2"/>
    <property type="match status" value="1"/>
</dbReference>
<reference evidence="4 5" key="1">
    <citation type="journal article" date="2010" name="Plant Cell">
        <title>The Chlorella variabilis NC64A genome reveals adaptation to photosymbiosis, coevolution with viruses, and cryptic sex.</title>
        <authorList>
            <person name="Blanc G."/>
            <person name="Duncan G."/>
            <person name="Agarkova I."/>
            <person name="Borodovsky M."/>
            <person name="Gurnon J."/>
            <person name="Kuo A."/>
            <person name="Lindquist E."/>
            <person name="Lucas S."/>
            <person name="Pangilinan J."/>
            <person name="Polle J."/>
            <person name="Salamov A."/>
            <person name="Terry A."/>
            <person name="Yamada T."/>
            <person name="Dunigan D.D."/>
            <person name="Grigoriev I.V."/>
            <person name="Claverie J.M."/>
            <person name="Van Etten J.L."/>
        </authorList>
    </citation>
    <scope>NUCLEOTIDE SEQUENCE [LARGE SCALE GENOMIC DNA]</scope>
    <source>
        <strain evidence="4 5">NC64A</strain>
    </source>
</reference>
<dbReference type="PANTHER" id="PTHR15544:SF0">
    <property type="entry name" value="TETRATRICOPEPTIDE REPEAT PROTEIN 33"/>
    <property type="match status" value="1"/>
</dbReference>
<evidence type="ECO:0000256" key="3">
    <source>
        <dbReference type="SAM" id="MobiDB-lite"/>
    </source>
</evidence>
<dbReference type="InterPro" id="IPR013105">
    <property type="entry name" value="TPR_2"/>
</dbReference>
<sequence>MSFQAFKINKSKGAKRAGFSSSSDVEDEAMPGPSGRRSSLTAAQLQEAGNQAAAAGQWSKAMSCWDAALGALPAEAHKLHESKAQVWMEVGQDWKAVQCAQRAVELVPGWAEGHLTLARAQLNLGEPELALTSCEQALSLAPGHPEAAAEVASIRAVVLRRQQSGLAAGGQRVHVVPADADGGT</sequence>
<dbReference type="Gene3D" id="1.25.40.10">
    <property type="entry name" value="Tetratricopeptide repeat domain"/>
    <property type="match status" value="1"/>
</dbReference>
<dbReference type="EMBL" id="GL433842">
    <property type="protein sequence ID" value="EFN56159.1"/>
    <property type="molecule type" value="Genomic_DNA"/>
</dbReference>
<feature type="region of interest" description="Disordered" evidence="3">
    <location>
        <begin position="1"/>
        <end position="40"/>
    </location>
</feature>
<dbReference type="InParanoid" id="E1ZD55"/>
<keyword evidence="5" id="KW-1185">Reference proteome</keyword>
<name>E1ZD55_CHLVA</name>
<dbReference type="GeneID" id="17355793"/>
<evidence type="ECO:0000256" key="2">
    <source>
        <dbReference type="ARBA" id="ARBA00022803"/>
    </source>
</evidence>
<dbReference type="InterPro" id="IPR019734">
    <property type="entry name" value="TPR_rpt"/>
</dbReference>
<evidence type="ECO:0000313" key="4">
    <source>
        <dbReference type="EMBL" id="EFN56159.1"/>
    </source>
</evidence>
<dbReference type="SUPFAM" id="SSF48452">
    <property type="entry name" value="TPR-like"/>
    <property type="match status" value="1"/>
</dbReference>
<dbReference type="Proteomes" id="UP000008141">
    <property type="component" value="Unassembled WGS sequence"/>
</dbReference>
<dbReference type="KEGG" id="cvr:CHLNCDRAFT_144848"/>
<keyword evidence="2" id="KW-0802">TPR repeat</keyword>
<protein>
    <submittedName>
        <fullName evidence="4">Uncharacterized protein</fullName>
    </submittedName>
</protein>
<keyword evidence="1" id="KW-0677">Repeat</keyword>
<proteinExistence type="predicted"/>
<dbReference type="eggNOG" id="KOG0553">
    <property type="taxonomic scope" value="Eukaryota"/>
</dbReference>